<gene>
    <name evidence="1" type="ORF">J2Z75_005291</name>
</gene>
<name>A0ABS4EV03_9HYPH</name>
<keyword evidence="2" id="KW-1185">Reference proteome</keyword>
<dbReference type="RefSeq" id="WP_209856466.1">
    <property type="nucleotide sequence ID" value="NZ_JAGGJV010000012.1"/>
</dbReference>
<evidence type="ECO:0000313" key="2">
    <source>
        <dbReference type="Proteomes" id="UP000823786"/>
    </source>
</evidence>
<proteinExistence type="predicted"/>
<dbReference type="InterPro" id="IPR021352">
    <property type="entry name" value="DUF2971"/>
</dbReference>
<comment type="caution">
    <text evidence="1">The sequence shown here is derived from an EMBL/GenBank/DDBJ whole genome shotgun (WGS) entry which is preliminary data.</text>
</comment>
<dbReference type="Pfam" id="PF11185">
    <property type="entry name" value="DUF2971"/>
    <property type="match status" value="1"/>
</dbReference>
<evidence type="ECO:0000313" key="1">
    <source>
        <dbReference type="EMBL" id="MBP1861762.1"/>
    </source>
</evidence>
<sequence length="283" mass="32333">MEQLPPRLSGFDPHKPMLFHYTTYPGFVGILNSRQLWATSVYHMNDSHEYVHGMGIAIRVVGKHHDTLEGRAKKLAFAILQYLPNFSEGNICTASFSENGDVLSQWRAYGGSGGISLGFSFDALQKIGSRNGFELIKCIYDEGTKSAIAEEWFERSVTRLESQSDPDNEIDNIALWFCNRIQQWACAFKHSGFREENEWRIISRFLPYDRPEMHVRATNRMLTPYFALPLEVGKDGDKFDIGIDEVVIGPTDHRSLIGKGVDVAFKNTVWKARTWSHTPYRTF</sequence>
<organism evidence="1 2">
    <name type="scientific">Rhizobium herbae</name>
    <dbReference type="NCBI Taxonomy" id="508661"/>
    <lineage>
        <taxon>Bacteria</taxon>
        <taxon>Pseudomonadati</taxon>
        <taxon>Pseudomonadota</taxon>
        <taxon>Alphaproteobacteria</taxon>
        <taxon>Hyphomicrobiales</taxon>
        <taxon>Rhizobiaceae</taxon>
        <taxon>Rhizobium/Agrobacterium group</taxon>
        <taxon>Rhizobium</taxon>
    </lineage>
</organism>
<accession>A0ABS4EV03</accession>
<reference evidence="1 2" key="1">
    <citation type="submission" date="2021-03" db="EMBL/GenBank/DDBJ databases">
        <title>Genomic Encyclopedia of Type Strains, Phase IV (KMG-IV): sequencing the most valuable type-strain genomes for metagenomic binning, comparative biology and taxonomic classification.</title>
        <authorList>
            <person name="Goeker M."/>
        </authorList>
    </citation>
    <scope>NUCLEOTIDE SEQUENCE [LARGE SCALE GENOMIC DNA]</scope>
    <source>
        <strain evidence="1 2">DSM 26427</strain>
    </source>
</reference>
<dbReference type="EMBL" id="JAGGJV010000012">
    <property type="protein sequence ID" value="MBP1861762.1"/>
    <property type="molecule type" value="Genomic_DNA"/>
</dbReference>
<protein>
    <recommendedName>
        <fullName evidence="3">DUF2971 domain-containing protein</fullName>
    </recommendedName>
</protein>
<evidence type="ECO:0008006" key="3">
    <source>
        <dbReference type="Google" id="ProtNLM"/>
    </source>
</evidence>
<dbReference type="Proteomes" id="UP000823786">
    <property type="component" value="Unassembled WGS sequence"/>
</dbReference>